<dbReference type="AlphaFoldDB" id="A0A017SZ04"/>
<organism evidence="1 2">
    <name type="scientific">Chondromyces apiculatus DSM 436</name>
    <dbReference type="NCBI Taxonomy" id="1192034"/>
    <lineage>
        <taxon>Bacteria</taxon>
        <taxon>Pseudomonadati</taxon>
        <taxon>Myxococcota</taxon>
        <taxon>Polyangia</taxon>
        <taxon>Polyangiales</taxon>
        <taxon>Polyangiaceae</taxon>
        <taxon>Chondromyces</taxon>
    </lineage>
</organism>
<dbReference type="RefSeq" id="WP_156041328.1">
    <property type="nucleotide sequence ID" value="NZ_ASRX01000063.1"/>
</dbReference>
<gene>
    <name evidence="1" type="ORF">CAP_7291</name>
</gene>
<dbReference type="EMBL" id="ASRX01000063">
    <property type="protein sequence ID" value="EYF02219.1"/>
    <property type="molecule type" value="Genomic_DNA"/>
</dbReference>
<sequence>MRVVRAGVQDAAARYSFTEIVNMGVYVNYEAGNHRDWGWTDPSYLHDIVLTPLALRMGRWAIAGTIVHEIAHLNGAPGGNDHAAEVPRR</sequence>
<reference evidence="1 2" key="1">
    <citation type="submission" date="2013-05" db="EMBL/GenBank/DDBJ databases">
        <title>Genome assembly of Chondromyces apiculatus DSM 436.</title>
        <authorList>
            <person name="Sharma G."/>
            <person name="Khatri I."/>
            <person name="Kaur C."/>
            <person name="Mayilraj S."/>
            <person name="Subramanian S."/>
        </authorList>
    </citation>
    <scope>NUCLEOTIDE SEQUENCE [LARGE SCALE GENOMIC DNA]</scope>
    <source>
        <strain evidence="1 2">DSM 436</strain>
    </source>
</reference>
<keyword evidence="2" id="KW-1185">Reference proteome</keyword>
<evidence type="ECO:0000313" key="2">
    <source>
        <dbReference type="Proteomes" id="UP000019678"/>
    </source>
</evidence>
<protein>
    <submittedName>
        <fullName evidence="1">Uncharacterized protein</fullName>
    </submittedName>
</protein>
<name>A0A017SZ04_9BACT</name>
<dbReference type="Proteomes" id="UP000019678">
    <property type="component" value="Unassembled WGS sequence"/>
</dbReference>
<proteinExistence type="predicted"/>
<comment type="caution">
    <text evidence="1">The sequence shown here is derived from an EMBL/GenBank/DDBJ whole genome shotgun (WGS) entry which is preliminary data.</text>
</comment>
<dbReference type="OrthoDB" id="5298817at2"/>
<evidence type="ECO:0000313" key="1">
    <source>
        <dbReference type="EMBL" id="EYF02219.1"/>
    </source>
</evidence>
<accession>A0A017SZ04</accession>